<feature type="domain" description="HTH tetR-type" evidence="6">
    <location>
        <begin position="15"/>
        <end position="75"/>
    </location>
</feature>
<name>A0A964US28_9ACTN</name>
<proteinExistence type="predicted"/>
<dbReference type="EMBL" id="JAAAHS010000017">
    <property type="protein sequence ID" value="NBE50685.1"/>
    <property type="molecule type" value="Genomic_DNA"/>
</dbReference>
<evidence type="ECO:0000256" key="1">
    <source>
        <dbReference type="ARBA" id="ARBA00023015"/>
    </source>
</evidence>
<dbReference type="GO" id="GO:0000976">
    <property type="term" value="F:transcription cis-regulatory region binding"/>
    <property type="evidence" value="ECO:0007669"/>
    <property type="project" value="TreeGrafter"/>
</dbReference>
<reference evidence="7" key="1">
    <citation type="submission" date="2020-01" db="EMBL/GenBank/DDBJ databases">
        <title>Whole-genome analyses of novel actinobacteria.</title>
        <authorList>
            <person name="Sahin N."/>
        </authorList>
    </citation>
    <scope>NUCLEOTIDE SEQUENCE</scope>
    <source>
        <strain evidence="7">YC537</strain>
    </source>
</reference>
<dbReference type="PANTHER" id="PTHR30055:SF238">
    <property type="entry name" value="MYCOFACTOCIN BIOSYNTHESIS TRANSCRIPTIONAL REGULATOR MFTR-RELATED"/>
    <property type="match status" value="1"/>
</dbReference>
<evidence type="ECO:0000256" key="2">
    <source>
        <dbReference type="ARBA" id="ARBA00023125"/>
    </source>
</evidence>
<evidence type="ECO:0000256" key="4">
    <source>
        <dbReference type="PROSITE-ProRule" id="PRU00335"/>
    </source>
</evidence>
<dbReference type="GO" id="GO:0003700">
    <property type="term" value="F:DNA-binding transcription factor activity"/>
    <property type="evidence" value="ECO:0007669"/>
    <property type="project" value="TreeGrafter"/>
</dbReference>
<dbReference type="OrthoDB" id="3787664at2"/>
<sequence>MPRMAGSSLNERRKAATRRDIAQTAAALFVEHGPRATRAEDIARAAGISPRTFFRYFATKEESVTPVFAEGTQRWVDAVRAAPDALSVPDALIWAADTALDPAAADRADSVANSQSLEWVRSLLRMAEDDPALRSVWNDACFAAETALLDVLAERLAAQAQSSGCAHGEDSGRTGASPGRTGGDPAPNHLRLAAAVASTAIRVSVECWAATDAPADGPQGPGALAARNFESLREFPWSST</sequence>
<evidence type="ECO:0000259" key="6">
    <source>
        <dbReference type="PROSITE" id="PS50977"/>
    </source>
</evidence>
<dbReference type="PANTHER" id="PTHR30055">
    <property type="entry name" value="HTH-TYPE TRANSCRIPTIONAL REGULATOR RUTR"/>
    <property type="match status" value="1"/>
</dbReference>
<dbReference type="Gene3D" id="1.10.357.10">
    <property type="entry name" value="Tetracycline Repressor, domain 2"/>
    <property type="match status" value="1"/>
</dbReference>
<dbReference type="PRINTS" id="PR00455">
    <property type="entry name" value="HTHTETR"/>
</dbReference>
<dbReference type="InterPro" id="IPR009057">
    <property type="entry name" value="Homeodomain-like_sf"/>
</dbReference>
<evidence type="ECO:0000313" key="8">
    <source>
        <dbReference type="Proteomes" id="UP000598297"/>
    </source>
</evidence>
<protein>
    <submittedName>
        <fullName evidence="7">TetR family transcriptional regulator</fullName>
    </submittedName>
</protein>
<dbReference type="SUPFAM" id="SSF46689">
    <property type="entry name" value="Homeodomain-like"/>
    <property type="match status" value="1"/>
</dbReference>
<feature type="region of interest" description="Disordered" evidence="5">
    <location>
        <begin position="162"/>
        <end position="188"/>
    </location>
</feature>
<organism evidence="7 8">
    <name type="scientific">Streptomyces boluensis</name>
    <dbReference type="NCBI Taxonomy" id="1775135"/>
    <lineage>
        <taxon>Bacteria</taxon>
        <taxon>Bacillati</taxon>
        <taxon>Actinomycetota</taxon>
        <taxon>Actinomycetes</taxon>
        <taxon>Kitasatosporales</taxon>
        <taxon>Streptomycetaceae</taxon>
        <taxon>Streptomyces</taxon>
    </lineage>
</organism>
<evidence type="ECO:0000256" key="3">
    <source>
        <dbReference type="ARBA" id="ARBA00023163"/>
    </source>
</evidence>
<keyword evidence="2 4" id="KW-0238">DNA-binding</keyword>
<keyword evidence="3" id="KW-0804">Transcription</keyword>
<keyword evidence="1" id="KW-0805">Transcription regulation</keyword>
<keyword evidence="8" id="KW-1185">Reference proteome</keyword>
<dbReference type="InterPro" id="IPR001647">
    <property type="entry name" value="HTH_TetR"/>
</dbReference>
<dbReference type="AlphaFoldDB" id="A0A964US28"/>
<dbReference type="PROSITE" id="PS50977">
    <property type="entry name" value="HTH_TETR_2"/>
    <property type="match status" value="1"/>
</dbReference>
<dbReference type="InterPro" id="IPR050109">
    <property type="entry name" value="HTH-type_TetR-like_transc_reg"/>
</dbReference>
<dbReference type="Pfam" id="PF00440">
    <property type="entry name" value="TetR_N"/>
    <property type="match status" value="1"/>
</dbReference>
<gene>
    <name evidence="7" type="ORF">GUY60_04430</name>
</gene>
<evidence type="ECO:0000313" key="7">
    <source>
        <dbReference type="EMBL" id="NBE50685.1"/>
    </source>
</evidence>
<accession>A0A964US28</accession>
<dbReference type="Proteomes" id="UP000598297">
    <property type="component" value="Unassembled WGS sequence"/>
</dbReference>
<evidence type="ECO:0000256" key="5">
    <source>
        <dbReference type="SAM" id="MobiDB-lite"/>
    </source>
</evidence>
<feature type="DNA-binding region" description="H-T-H motif" evidence="4">
    <location>
        <begin position="38"/>
        <end position="57"/>
    </location>
</feature>
<comment type="caution">
    <text evidence="7">The sequence shown here is derived from an EMBL/GenBank/DDBJ whole genome shotgun (WGS) entry which is preliminary data.</text>
</comment>